<feature type="transmembrane region" description="Helical" evidence="8">
    <location>
        <begin position="323"/>
        <end position="343"/>
    </location>
</feature>
<evidence type="ECO:0000313" key="10">
    <source>
        <dbReference type="Proteomes" id="UP000298138"/>
    </source>
</evidence>
<feature type="transmembrane region" description="Helical" evidence="8">
    <location>
        <begin position="377"/>
        <end position="406"/>
    </location>
</feature>
<reference evidence="9 10" key="1">
    <citation type="submission" date="2019-04" db="EMBL/GenBank/DDBJ databases">
        <title>Comparative genomics and transcriptomics to analyze fruiting body development in filamentous ascomycetes.</title>
        <authorList>
            <consortium name="DOE Joint Genome Institute"/>
            <person name="Lutkenhaus R."/>
            <person name="Traeger S."/>
            <person name="Breuer J."/>
            <person name="Kuo A."/>
            <person name="Lipzen A."/>
            <person name="Pangilinan J."/>
            <person name="Dilworth D."/>
            <person name="Sandor L."/>
            <person name="Poggeler S."/>
            <person name="Barry K."/>
            <person name="Grigoriev I.V."/>
            <person name="Nowrousian M."/>
        </authorList>
    </citation>
    <scope>NUCLEOTIDE SEQUENCE [LARGE SCALE GENOMIC DNA]</scope>
    <source>
        <strain evidence="9 10">CBS 389.68</strain>
    </source>
</reference>
<dbReference type="AlphaFoldDB" id="A0A4S2N0Q3"/>
<evidence type="ECO:0000256" key="7">
    <source>
        <dbReference type="ARBA" id="ARBA00023136"/>
    </source>
</evidence>
<evidence type="ECO:0000256" key="1">
    <source>
        <dbReference type="ARBA" id="ARBA00002957"/>
    </source>
</evidence>
<dbReference type="GO" id="GO:0022857">
    <property type="term" value="F:transmembrane transporter activity"/>
    <property type="evidence" value="ECO:0007669"/>
    <property type="project" value="UniProtKB-UniRule"/>
</dbReference>
<evidence type="ECO:0000256" key="6">
    <source>
        <dbReference type="ARBA" id="ARBA00022989"/>
    </source>
</evidence>
<sequence length="485" mass="53549">MQNQQQIPNEPPPPYSTFDEKFAIPNPKWNDLWAAILFLVTFGGLVVVSGLSIRGYSATKGTNGNGIYNNKNDFGLSTNTIILFAFVLAVAAVVGFGYLLIARKFTKQLIWITAIANVVVGIGTAIYYFSRKYYSGAIVFLLFALFYAFCFWTWRSRIPFTVLLFETSIDVARNFGHVFMVSAIGGAAALAAGAWFAVTFVAVYAKYTPDPNNPACNVGGTGSCGKGKLIGLLVFTVFGFYWLSEVIKNVMHTSVSGVYGSWYFCSQSNFPKNATLGAFKRAMTYSFGSICFGSLVVSIIQLIKQAVSIARQDAAMDGNIVGTILFCCLECFIGLIEWLVTFFNHYAYSYIALYGEAYIPSAKQTWRMMKDRGFDALIADCLVDPVLTAGAVFVGYLCCLLSYLYLQFTKPEYNKDGGFTPVVMAFAFLIGLQVANVFLVPIKSGVSTIFVSMAHDPQVLLRDHSRLYNDMVRVYPQVQHAVNQD</sequence>
<comment type="similarity">
    <text evidence="3 8">Belongs to the CTL (choline transporter-like) family.</text>
</comment>
<feature type="transmembrane region" description="Helical" evidence="8">
    <location>
        <begin position="134"/>
        <end position="154"/>
    </location>
</feature>
<feature type="transmembrane region" description="Helical" evidence="8">
    <location>
        <begin position="175"/>
        <end position="205"/>
    </location>
</feature>
<dbReference type="PANTHER" id="PTHR12385">
    <property type="entry name" value="CHOLINE TRANSPORTER-LIKE (SLC FAMILY 44)"/>
    <property type="match status" value="1"/>
</dbReference>
<evidence type="ECO:0000256" key="5">
    <source>
        <dbReference type="ARBA" id="ARBA00022692"/>
    </source>
</evidence>
<feature type="transmembrane region" description="Helical" evidence="8">
    <location>
        <begin position="109"/>
        <end position="128"/>
    </location>
</feature>
<evidence type="ECO:0000256" key="3">
    <source>
        <dbReference type="ARBA" id="ARBA00007168"/>
    </source>
</evidence>
<keyword evidence="7 8" id="KW-0472">Membrane</keyword>
<evidence type="ECO:0000256" key="8">
    <source>
        <dbReference type="RuleBase" id="RU368066"/>
    </source>
</evidence>
<organism evidence="9 10">
    <name type="scientific">Ascodesmis nigricans</name>
    <dbReference type="NCBI Taxonomy" id="341454"/>
    <lineage>
        <taxon>Eukaryota</taxon>
        <taxon>Fungi</taxon>
        <taxon>Dikarya</taxon>
        <taxon>Ascomycota</taxon>
        <taxon>Pezizomycotina</taxon>
        <taxon>Pezizomycetes</taxon>
        <taxon>Pezizales</taxon>
        <taxon>Ascodesmidaceae</taxon>
        <taxon>Ascodesmis</taxon>
    </lineage>
</organism>
<dbReference type="FunCoup" id="A0A4S2N0Q3">
    <property type="interactions" value="231"/>
</dbReference>
<dbReference type="GO" id="GO:0005886">
    <property type="term" value="C:plasma membrane"/>
    <property type="evidence" value="ECO:0007669"/>
    <property type="project" value="UniProtKB-SubCell"/>
</dbReference>
<evidence type="ECO:0000256" key="4">
    <source>
        <dbReference type="ARBA" id="ARBA00015388"/>
    </source>
</evidence>
<feature type="transmembrane region" description="Helical" evidence="8">
    <location>
        <begin position="81"/>
        <end position="102"/>
    </location>
</feature>
<feature type="transmembrane region" description="Helical" evidence="8">
    <location>
        <begin position="418"/>
        <end position="440"/>
    </location>
</feature>
<name>A0A4S2N0Q3_9PEZI</name>
<dbReference type="PANTHER" id="PTHR12385:SF4">
    <property type="entry name" value="PROTEIN PNS1"/>
    <property type="match status" value="1"/>
</dbReference>
<dbReference type="OrthoDB" id="44736at2759"/>
<feature type="transmembrane region" description="Helical" evidence="8">
    <location>
        <begin position="225"/>
        <end position="243"/>
    </location>
</feature>
<comment type="subcellular location">
    <subcellularLocation>
        <location evidence="2 8">Cell membrane</location>
        <topology evidence="2 8">Multi-pass membrane protein</topology>
    </subcellularLocation>
</comment>
<accession>A0A4S2N0Q3</accession>
<protein>
    <recommendedName>
        <fullName evidence="4 8">Protein PNS1</fullName>
    </recommendedName>
</protein>
<dbReference type="Proteomes" id="UP000298138">
    <property type="component" value="Unassembled WGS sequence"/>
</dbReference>
<dbReference type="InParanoid" id="A0A4S2N0Q3"/>
<dbReference type="InterPro" id="IPR007603">
    <property type="entry name" value="Choline_transptr-like"/>
</dbReference>
<comment type="function">
    <text evidence="1 8">Probably involved in transport through the plasma membrane.</text>
</comment>
<gene>
    <name evidence="9" type="ORF">EX30DRAFT_305061</name>
</gene>
<keyword evidence="6 8" id="KW-1133">Transmembrane helix</keyword>
<dbReference type="EMBL" id="ML220115">
    <property type="protein sequence ID" value="TGZ82543.1"/>
    <property type="molecule type" value="Genomic_DNA"/>
</dbReference>
<feature type="transmembrane region" description="Helical" evidence="8">
    <location>
        <begin position="32"/>
        <end position="53"/>
    </location>
</feature>
<feature type="transmembrane region" description="Helical" evidence="8">
    <location>
        <begin position="282"/>
        <end position="303"/>
    </location>
</feature>
<keyword evidence="10" id="KW-1185">Reference proteome</keyword>
<dbReference type="Pfam" id="PF04515">
    <property type="entry name" value="Choline_transpo"/>
    <property type="match status" value="1"/>
</dbReference>
<evidence type="ECO:0000313" key="9">
    <source>
        <dbReference type="EMBL" id="TGZ82543.1"/>
    </source>
</evidence>
<keyword evidence="5 8" id="KW-0812">Transmembrane</keyword>
<dbReference type="STRING" id="341454.A0A4S2N0Q3"/>
<proteinExistence type="inferred from homology"/>
<evidence type="ECO:0000256" key="2">
    <source>
        <dbReference type="ARBA" id="ARBA00004651"/>
    </source>
</evidence>